<sequence>MNHLQLILNDVVDENGIVTTAEESDSIKDIMLPLLYRKFVLDDIQVMAEESDSIKAIKGIMLPLLYRKFVLDDIQVMASLLDRIMKFCLVGLGVDRNQIEQAKSNEDDEKGNVFPAGGHYILAALNARVDKEYEVHMKHNVTDGKMKQGVETEISDEFHVLSWCRRKGKQMFPILARVVQSTLCIPASSAMSENNFLDAGNILTKKCNRLKPRTVNNLMFLRSSILNYEIVKP</sequence>
<dbReference type="GO" id="GO:0046983">
    <property type="term" value="F:protein dimerization activity"/>
    <property type="evidence" value="ECO:0007669"/>
    <property type="project" value="InterPro"/>
</dbReference>
<dbReference type="InterPro" id="IPR012337">
    <property type="entry name" value="RNaseH-like_sf"/>
</dbReference>
<protein>
    <recommendedName>
        <fullName evidence="1">HAT C-terminal dimerisation domain-containing protein</fullName>
    </recommendedName>
</protein>
<dbReference type="Pfam" id="PF05699">
    <property type="entry name" value="Dimer_Tnp_hAT"/>
    <property type="match status" value="1"/>
</dbReference>
<dbReference type="SUPFAM" id="SSF53098">
    <property type="entry name" value="Ribonuclease H-like"/>
    <property type="match status" value="1"/>
</dbReference>
<dbReference type="EMBL" id="LVLJ01000325">
    <property type="protein sequence ID" value="OAE34728.1"/>
    <property type="molecule type" value="Genomic_DNA"/>
</dbReference>
<dbReference type="InterPro" id="IPR008906">
    <property type="entry name" value="HATC_C_dom"/>
</dbReference>
<feature type="domain" description="HAT C-terminal dimerisation" evidence="1">
    <location>
        <begin position="153"/>
        <end position="223"/>
    </location>
</feature>
<evidence type="ECO:0000313" key="2">
    <source>
        <dbReference type="EMBL" id="OAE34728.1"/>
    </source>
</evidence>
<proteinExistence type="predicted"/>
<name>A0A176WNJ1_MARPO</name>
<comment type="caution">
    <text evidence="2">The sequence shown here is derived from an EMBL/GenBank/DDBJ whole genome shotgun (WGS) entry which is preliminary data.</text>
</comment>
<dbReference type="AlphaFoldDB" id="A0A176WNJ1"/>
<gene>
    <name evidence="2" type="ORF">AXG93_700s1100</name>
</gene>
<accession>A0A176WNJ1</accession>
<reference evidence="2" key="1">
    <citation type="submission" date="2016-03" db="EMBL/GenBank/DDBJ databases">
        <title>Mechanisms controlling the formation of the plant cell surface in tip-growing cells are functionally conserved among land plants.</title>
        <authorList>
            <person name="Honkanen S."/>
            <person name="Jones V.A."/>
            <person name="Morieri G."/>
            <person name="Champion C."/>
            <person name="Hetherington A.J."/>
            <person name="Kelly S."/>
            <person name="Saint-Marcoux D."/>
            <person name="Proust H."/>
            <person name="Prescott H."/>
            <person name="Dolan L."/>
        </authorList>
    </citation>
    <scope>NUCLEOTIDE SEQUENCE [LARGE SCALE GENOMIC DNA]</scope>
    <source>
        <tissue evidence="2">Whole gametophyte</tissue>
    </source>
</reference>
<evidence type="ECO:0000313" key="3">
    <source>
        <dbReference type="Proteomes" id="UP000077202"/>
    </source>
</evidence>
<keyword evidence="3" id="KW-1185">Reference proteome</keyword>
<dbReference type="Proteomes" id="UP000077202">
    <property type="component" value="Unassembled WGS sequence"/>
</dbReference>
<evidence type="ECO:0000259" key="1">
    <source>
        <dbReference type="Pfam" id="PF05699"/>
    </source>
</evidence>
<organism evidence="2 3">
    <name type="scientific">Marchantia polymorpha subsp. ruderalis</name>
    <dbReference type="NCBI Taxonomy" id="1480154"/>
    <lineage>
        <taxon>Eukaryota</taxon>
        <taxon>Viridiplantae</taxon>
        <taxon>Streptophyta</taxon>
        <taxon>Embryophyta</taxon>
        <taxon>Marchantiophyta</taxon>
        <taxon>Marchantiopsida</taxon>
        <taxon>Marchantiidae</taxon>
        <taxon>Marchantiales</taxon>
        <taxon>Marchantiaceae</taxon>
        <taxon>Marchantia</taxon>
    </lineage>
</organism>